<feature type="non-terminal residue" evidence="1">
    <location>
        <position position="1"/>
    </location>
</feature>
<keyword evidence="2" id="KW-1185">Reference proteome</keyword>
<reference evidence="1" key="1">
    <citation type="submission" date="2021-06" db="EMBL/GenBank/DDBJ databases">
        <authorList>
            <person name="Kallberg Y."/>
            <person name="Tangrot J."/>
            <person name="Rosling A."/>
        </authorList>
    </citation>
    <scope>NUCLEOTIDE SEQUENCE</scope>
    <source>
        <strain evidence="1">MA461A</strain>
    </source>
</reference>
<sequence length="107" mass="11829">FEEGFLNLLYFESNVFICAGLVNLELPGSSGSILFDNSLESKNILPSAAISFRYICLVNLELPVFMPASINLRLPGFLEFESDSTLFDDSLGSKNVLSSHDYVENLV</sequence>
<protein>
    <submittedName>
        <fullName evidence="1">11503_t:CDS:1</fullName>
    </submittedName>
</protein>
<gene>
    <name evidence="1" type="ORF">RPERSI_LOCUS33946</name>
</gene>
<organism evidence="1 2">
    <name type="scientific">Racocetra persica</name>
    <dbReference type="NCBI Taxonomy" id="160502"/>
    <lineage>
        <taxon>Eukaryota</taxon>
        <taxon>Fungi</taxon>
        <taxon>Fungi incertae sedis</taxon>
        <taxon>Mucoromycota</taxon>
        <taxon>Glomeromycotina</taxon>
        <taxon>Glomeromycetes</taxon>
        <taxon>Diversisporales</taxon>
        <taxon>Gigasporaceae</taxon>
        <taxon>Racocetra</taxon>
    </lineage>
</organism>
<proteinExistence type="predicted"/>
<accession>A0ACA9SR88</accession>
<evidence type="ECO:0000313" key="2">
    <source>
        <dbReference type="Proteomes" id="UP000789920"/>
    </source>
</evidence>
<feature type="non-terminal residue" evidence="1">
    <location>
        <position position="107"/>
    </location>
</feature>
<comment type="caution">
    <text evidence="1">The sequence shown here is derived from an EMBL/GenBank/DDBJ whole genome shotgun (WGS) entry which is preliminary data.</text>
</comment>
<evidence type="ECO:0000313" key="1">
    <source>
        <dbReference type="EMBL" id="CAG8846049.1"/>
    </source>
</evidence>
<dbReference type="Proteomes" id="UP000789920">
    <property type="component" value="Unassembled WGS sequence"/>
</dbReference>
<name>A0ACA9SR88_9GLOM</name>
<dbReference type="EMBL" id="CAJVQC010149471">
    <property type="protein sequence ID" value="CAG8846049.1"/>
    <property type="molecule type" value="Genomic_DNA"/>
</dbReference>